<feature type="transmembrane region" description="Helical" evidence="7">
    <location>
        <begin position="713"/>
        <end position="736"/>
    </location>
</feature>
<feature type="region of interest" description="Disordered" evidence="6">
    <location>
        <begin position="506"/>
        <end position="545"/>
    </location>
</feature>
<dbReference type="Proteomes" id="UP001153069">
    <property type="component" value="Unassembled WGS sequence"/>
</dbReference>
<gene>
    <name evidence="9" type="ORF">SEMRO_259_G101240.1</name>
</gene>
<feature type="domain" description="G-protein coupled receptors family 3 profile" evidence="8">
    <location>
        <begin position="707"/>
        <end position="804"/>
    </location>
</feature>
<evidence type="ECO:0000259" key="8">
    <source>
        <dbReference type="Pfam" id="PF00003"/>
    </source>
</evidence>
<feature type="compositionally biased region" description="Acidic residues" evidence="6">
    <location>
        <begin position="239"/>
        <end position="250"/>
    </location>
</feature>
<keyword evidence="3 7" id="KW-1133">Transmembrane helix</keyword>
<evidence type="ECO:0000256" key="3">
    <source>
        <dbReference type="ARBA" id="ARBA00022989"/>
    </source>
</evidence>
<feature type="region of interest" description="Disordered" evidence="6">
    <location>
        <begin position="1089"/>
        <end position="1118"/>
    </location>
</feature>
<organism evidence="9 10">
    <name type="scientific">Seminavis robusta</name>
    <dbReference type="NCBI Taxonomy" id="568900"/>
    <lineage>
        <taxon>Eukaryota</taxon>
        <taxon>Sar</taxon>
        <taxon>Stramenopiles</taxon>
        <taxon>Ochrophyta</taxon>
        <taxon>Bacillariophyta</taxon>
        <taxon>Bacillariophyceae</taxon>
        <taxon>Bacillariophycidae</taxon>
        <taxon>Naviculales</taxon>
        <taxon>Naviculaceae</taxon>
        <taxon>Seminavis</taxon>
    </lineage>
</organism>
<dbReference type="PANTHER" id="PTHR24060">
    <property type="entry name" value="METABOTROPIC GLUTAMATE RECEPTOR"/>
    <property type="match status" value="1"/>
</dbReference>
<dbReference type="GO" id="GO:0004930">
    <property type="term" value="F:G protein-coupled receptor activity"/>
    <property type="evidence" value="ECO:0007669"/>
    <property type="project" value="InterPro"/>
</dbReference>
<feature type="transmembrane region" description="Helical" evidence="7">
    <location>
        <begin position="779"/>
        <end position="797"/>
    </location>
</feature>
<feature type="transmembrane region" description="Helical" evidence="7">
    <location>
        <begin position="902"/>
        <end position="924"/>
    </location>
</feature>
<proteinExistence type="predicted"/>
<dbReference type="EMBL" id="CAICTM010000258">
    <property type="protein sequence ID" value="CAB9506223.1"/>
    <property type="molecule type" value="Genomic_DNA"/>
</dbReference>
<dbReference type="Pfam" id="PF00003">
    <property type="entry name" value="7tm_3"/>
    <property type="match status" value="2"/>
</dbReference>
<keyword evidence="5" id="KW-0325">Glycoprotein</keyword>
<accession>A0A9N8DNG2</accession>
<evidence type="ECO:0000256" key="1">
    <source>
        <dbReference type="ARBA" id="ARBA00004141"/>
    </source>
</evidence>
<evidence type="ECO:0000313" key="9">
    <source>
        <dbReference type="EMBL" id="CAB9506223.1"/>
    </source>
</evidence>
<feature type="transmembrane region" description="Helical" evidence="7">
    <location>
        <begin position="949"/>
        <end position="968"/>
    </location>
</feature>
<evidence type="ECO:0000256" key="4">
    <source>
        <dbReference type="ARBA" id="ARBA00023136"/>
    </source>
</evidence>
<feature type="region of interest" description="Disordered" evidence="6">
    <location>
        <begin position="68"/>
        <end position="88"/>
    </location>
</feature>
<feature type="compositionally biased region" description="Basic and acidic residues" evidence="6">
    <location>
        <begin position="506"/>
        <end position="537"/>
    </location>
</feature>
<reference evidence="9" key="1">
    <citation type="submission" date="2020-06" db="EMBL/GenBank/DDBJ databases">
        <authorList>
            <consortium name="Plant Systems Biology data submission"/>
        </authorList>
    </citation>
    <scope>NUCLEOTIDE SEQUENCE</scope>
    <source>
        <strain evidence="9">D6</strain>
    </source>
</reference>
<comment type="subcellular location">
    <subcellularLocation>
        <location evidence="1">Membrane</location>
        <topology evidence="1">Multi-pass membrane protein</topology>
    </subcellularLocation>
</comment>
<feature type="compositionally biased region" description="Basic residues" evidence="6">
    <location>
        <begin position="275"/>
        <end position="286"/>
    </location>
</feature>
<name>A0A9N8DNG2_9STRA</name>
<dbReference type="GO" id="GO:0016020">
    <property type="term" value="C:membrane"/>
    <property type="evidence" value="ECO:0007669"/>
    <property type="project" value="UniProtKB-SubCell"/>
</dbReference>
<evidence type="ECO:0000256" key="2">
    <source>
        <dbReference type="ARBA" id="ARBA00022692"/>
    </source>
</evidence>
<feature type="region of interest" description="Disordered" evidence="6">
    <location>
        <begin position="851"/>
        <end position="877"/>
    </location>
</feature>
<comment type="caution">
    <text evidence="9">The sequence shown here is derived from an EMBL/GenBank/DDBJ whole genome shotgun (WGS) entry which is preliminary data.</text>
</comment>
<protein>
    <recommendedName>
        <fullName evidence="8">G-protein coupled receptors family 3 profile domain-containing protein</fullName>
    </recommendedName>
</protein>
<keyword evidence="4 7" id="KW-0472">Membrane</keyword>
<keyword evidence="10" id="KW-1185">Reference proteome</keyword>
<evidence type="ECO:0000313" key="10">
    <source>
        <dbReference type="Proteomes" id="UP001153069"/>
    </source>
</evidence>
<feature type="transmembrane region" description="Helical" evidence="7">
    <location>
        <begin position="989"/>
        <end position="1006"/>
    </location>
</feature>
<sequence>MPRARRSIQESEWLRLHVHVVLVVLFVQGVLFVVVEGQVDGLVHTANGYDNLRGNQAICWSAPRFSNATDTTSTTTTSTQTPILDTNDHNDESKFQGKQWQNKLVPDFIAGHTTMLPSCPTGTSLHLDLLEDTAFQQYYGSSKLRTHHYYTFQFTLDVDLHSIRRDYGLTDAAFLYSDKRHQTNKNQNNKKTNNNNNNNPLIAIQLQFCPLSGNLCTPFLYKEEAEAPQQLEGKIQTGGDDDVVTTEDDYDQRATSPSTTDQDDVTSQQEDQHNHQRRLRNHKNNPTRRNLQALLTESPAPTVAELFDRIDQALNLLVEEEDDNADNNNDSLHVSRVQAHYHDEYGFPEQIVIDYQKPQSSSPARISTKAVISLNDDVYLATISNLRILRGGQSDEEEMSTTTSSASNTISMNGLPSHHLQLLKLAQAKALWNASEIVDYTYNYNVHYDGLPATLQQDNGSSSIVIDRQDTPYPWLVTVHDGLVRTVVDANHKTLFRRANETIMMDNHHETPADGDHNDDYWQMPDHDNDTTSHASDHAANSSAALATVQHPHTDVEHTNQHAANSTMAMSHTGDDEQDHHSDGHFLDEDAVFRINAAKGSIRHQAGEPHYVEERTRDFAAGASPIFYIEVDKSANKSIFQIHYNIDIQVKRPGDYLPLATVMFFMHNDTTTTNQTDGTTAMVKFDVANLLSLRSITYFAPITINEVTKGVAIATYVIISICAAVQIFFLICTIRYRNDNVMKLSQITPIMLLQLSTLVAIIGTFFYRPMSDWSCIITPPLKFIPLQVVFAIIFGRLRRIITIMAPLMDLKATNDSSALKKGLKNWTTVMMGAPSGIRRVFTDSNGYSSQIPSTTTNSEHGATDTANNDTNEPETRGTRISLHVHPKKAARRLRQEFSEGRLWCLIFLVTLPMLIVQIFGLVFYPTKRVLVLNEEESIGRYQCGDKASLQFEFVSLGVLFVTIMVDLYEAQSSNSLPAFFNESKALSTGVFLSLFVMGVCVAVILVSKDPTGDPDLLFMMEVLMVLFTSLNISIRLILPKLRLIWKGEKVVVSRLLHEHKQKQKSKNAGDQNTGGPIISGLNDYETPVGNLDDRDEFGHDNQLSPEPPSACEPEEARPARRRLVVKQGQAPPSKLTIQLVRHSNTISRINDKVLAGFQIQSSEWMDVKGSVDEFQSLLETVDFR</sequence>
<feature type="transmembrane region" description="Helical" evidence="7">
    <location>
        <begin position="1018"/>
        <end position="1038"/>
    </location>
</feature>
<evidence type="ECO:0000256" key="7">
    <source>
        <dbReference type="SAM" id="Phobius"/>
    </source>
</evidence>
<evidence type="ECO:0000256" key="5">
    <source>
        <dbReference type="ARBA" id="ARBA00023180"/>
    </source>
</evidence>
<feature type="region of interest" description="Disordered" evidence="6">
    <location>
        <begin position="231"/>
        <end position="288"/>
    </location>
</feature>
<evidence type="ECO:0000256" key="6">
    <source>
        <dbReference type="SAM" id="MobiDB-lite"/>
    </source>
</evidence>
<feature type="compositionally biased region" description="Low complexity" evidence="6">
    <location>
        <begin position="69"/>
        <end position="81"/>
    </location>
</feature>
<feature type="compositionally biased region" description="Polar residues" evidence="6">
    <location>
        <begin position="851"/>
        <end position="870"/>
    </location>
</feature>
<feature type="domain" description="G-protein coupled receptors family 3 profile" evidence="8">
    <location>
        <begin position="888"/>
        <end position="1040"/>
    </location>
</feature>
<dbReference type="InterPro" id="IPR050726">
    <property type="entry name" value="mGluR"/>
</dbReference>
<feature type="transmembrane region" description="Helical" evidence="7">
    <location>
        <begin position="748"/>
        <end position="767"/>
    </location>
</feature>
<dbReference type="InterPro" id="IPR017978">
    <property type="entry name" value="GPCR_3_C"/>
</dbReference>
<feature type="transmembrane region" description="Helical" evidence="7">
    <location>
        <begin position="12"/>
        <end position="35"/>
    </location>
</feature>
<keyword evidence="2 7" id="KW-0812">Transmembrane</keyword>
<feature type="compositionally biased region" description="Polar residues" evidence="6">
    <location>
        <begin position="253"/>
        <end position="269"/>
    </location>
</feature>
<dbReference type="AlphaFoldDB" id="A0A9N8DNG2"/>